<protein>
    <submittedName>
        <fullName evidence="1">Uncharacterized protein</fullName>
    </submittedName>
</protein>
<dbReference type="RefSeq" id="WP_023163411.1">
    <property type="nucleotide sequence ID" value="NC_022592.1"/>
</dbReference>
<evidence type="ECO:0000313" key="1">
    <source>
        <dbReference type="EMBL" id="AGY77987.1"/>
    </source>
</evidence>
<proteinExistence type="predicted"/>
<sequence length="147" mass="17279">MITVADVVTQINTMLTTKFPSTNITFTDNPDGHERAAFYTTILSNASNQLSDRRTQKKIGIKIYYFPSDEYDYLEELCNIQNDIDELFCQGFPLQDIYINLDEDGIDYNITDGILQILFYVNYYIERDTEEDNLDYIENIEDEENYK</sequence>
<organism evidence="1 2">
    <name type="scientific">Clostridium autoethanogenum DSM 10061</name>
    <dbReference type="NCBI Taxonomy" id="1341692"/>
    <lineage>
        <taxon>Bacteria</taxon>
        <taxon>Bacillati</taxon>
        <taxon>Bacillota</taxon>
        <taxon>Clostridia</taxon>
        <taxon>Eubacteriales</taxon>
        <taxon>Clostridiaceae</taxon>
        <taxon>Clostridium</taxon>
    </lineage>
</organism>
<accession>A0ABM5NZ82</accession>
<dbReference type="InterPro" id="IPR049254">
    <property type="entry name" value="Phage_tail_terminator"/>
</dbReference>
<reference evidence="2" key="1">
    <citation type="journal article" date="2014" name="Biotechnol. Biofuels">
        <title>Comparison of single-molecule sequencing and hybrid approaches for finishing the genome of Clostridium autoethanogenum and analysis of CRISPR systems in industrial relevant Clostridia.</title>
        <authorList>
            <person name="Brown S.D."/>
            <person name="Nagaraju S."/>
            <person name="Utturkar S."/>
            <person name="De Tissera S."/>
            <person name="Segovia S."/>
            <person name="Mitchell W."/>
            <person name="Land M.L."/>
            <person name="Dassanayake A."/>
            <person name="Kopke M."/>
        </authorList>
    </citation>
    <scope>NUCLEOTIDE SEQUENCE [LARGE SCALE GENOMIC DNA]</scope>
    <source>
        <strain evidence="2">DSM 10061</strain>
    </source>
</reference>
<keyword evidence="2" id="KW-1185">Reference proteome</keyword>
<dbReference type="EMBL" id="CP006763">
    <property type="protein sequence ID" value="AGY77987.1"/>
    <property type="molecule type" value="Genomic_DNA"/>
</dbReference>
<gene>
    <name evidence="1" type="ORF">CAETHG_3786</name>
</gene>
<dbReference type="Pfam" id="PF20765">
    <property type="entry name" value="Phage_tail_terminator_8"/>
    <property type="match status" value="1"/>
</dbReference>
<evidence type="ECO:0000313" key="2">
    <source>
        <dbReference type="Proteomes" id="UP000017590"/>
    </source>
</evidence>
<name>A0ABM5NZ82_9CLOT</name>
<dbReference type="Proteomes" id="UP000017590">
    <property type="component" value="Chromosome"/>
</dbReference>